<dbReference type="Proteomes" id="UP001528920">
    <property type="component" value="Unassembled WGS sequence"/>
</dbReference>
<dbReference type="Gene3D" id="1.10.357.10">
    <property type="entry name" value="Tetracycline Repressor, domain 2"/>
    <property type="match status" value="1"/>
</dbReference>
<protein>
    <submittedName>
        <fullName evidence="4">TetR/AcrR family transcriptional regulator</fullName>
    </submittedName>
</protein>
<organism evidence="4 5">
    <name type="scientific">Paralabilibaculum antarcticum</name>
    <dbReference type="NCBI Taxonomy" id="2912572"/>
    <lineage>
        <taxon>Bacteria</taxon>
        <taxon>Pseudomonadati</taxon>
        <taxon>Bacteroidota</taxon>
        <taxon>Bacteroidia</taxon>
        <taxon>Marinilabiliales</taxon>
        <taxon>Marinifilaceae</taxon>
        <taxon>Paralabilibaculum</taxon>
    </lineage>
</organism>
<feature type="domain" description="HTH tetR-type" evidence="3">
    <location>
        <begin position="6"/>
        <end position="66"/>
    </location>
</feature>
<dbReference type="InterPro" id="IPR036271">
    <property type="entry name" value="Tet_transcr_reg_TetR-rel_C_sf"/>
</dbReference>
<feature type="DNA-binding region" description="H-T-H motif" evidence="2">
    <location>
        <begin position="29"/>
        <end position="48"/>
    </location>
</feature>
<sequence length="189" mass="22229">MKIGDKNIEKVVLNCTKTLLLQSGVKGWNMDDLARECGMSKRTLYKIIGNKEDLLYKCYSDNMDIVINSFKTYSEQDKDYHTLLENMANQQIEHVEEFIIVNFKTIKTEYPRIEAMIHEKLITRRSMLIDFLEEGKAMGYIHESVESRVITNIVSALMEFNINMCKTKTEFESKIREELKYIFSSIQKR</sequence>
<dbReference type="PROSITE" id="PS50977">
    <property type="entry name" value="HTH_TETR_2"/>
    <property type="match status" value="1"/>
</dbReference>
<dbReference type="InterPro" id="IPR001647">
    <property type="entry name" value="HTH_TetR"/>
</dbReference>
<evidence type="ECO:0000313" key="4">
    <source>
        <dbReference type="EMBL" id="MDE5416604.1"/>
    </source>
</evidence>
<dbReference type="EMBL" id="JAKJSC010000001">
    <property type="protein sequence ID" value="MDE5416604.1"/>
    <property type="molecule type" value="Genomic_DNA"/>
</dbReference>
<evidence type="ECO:0000259" key="3">
    <source>
        <dbReference type="PROSITE" id="PS50977"/>
    </source>
</evidence>
<evidence type="ECO:0000256" key="1">
    <source>
        <dbReference type="ARBA" id="ARBA00023125"/>
    </source>
</evidence>
<reference evidence="4 5" key="1">
    <citation type="submission" date="2022-01" db="EMBL/GenBank/DDBJ databases">
        <title>Labilibaculum sp. nov, a marine bacterium isolated from Antarctica.</title>
        <authorList>
            <person name="Dai W."/>
        </authorList>
    </citation>
    <scope>NUCLEOTIDE SEQUENCE [LARGE SCALE GENOMIC DNA]</scope>
    <source>
        <strain evidence="4 5">DW002</strain>
    </source>
</reference>
<dbReference type="InterPro" id="IPR009057">
    <property type="entry name" value="Homeodomain-like_sf"/>
</dbReference>
<dbReference type="SUPFAM" id="SSF48498">
    <property type="entry name" value="Tetracyclin repressor-like, C-terminal domain"/>
    <property type="match status" value="1"/>
</dbReference>
<name>A0ABT5VMF5_9BACT</name>
<evidence type="ECO:0000313" key="5">
    <source>
        <dbReference type="Proteomes" id="UP001528920"/>
    </source>
</evidence>
<keyword evidence="5" id="KW-1185">Reference proteome</keyword>
<keyword evidence="1 2" id="KW-0238">DNA-binding</keyword>
<gene>
    <name evidence="4" type="ORF">L3049_01190</name>
</gene>
<evidence type="ECO:0000256" key="2">
    <source>
        <dbReference type="PROSITE-ProRule" id="PRU00335"/>
    </source>
</evidence>
<proteinExistence type="predicted"/>
<comment type="caution">
    <text evidence="4">The sequence shown here is derived from an EMBL/GenBank/DDBJ whole genome shotgun (WGS) entry which is preliminary data.</text>
</comment>
<accession>A0ABT5VMF5</accession>
<dbReference type="SUPFAM" id="SSF46689">
    <property type="entry name" value="Homeodomain-like"/>
    <property type="match status" value="1"/>
</dbReference>
<dbReference type="Gene3D" id="1.10.10.60">
    <property type="entry name" value="Homeodomain-like"/>
    <property type="match status" value="1"/>
</dbReference>
<dbReference type="Pfam" id="PF00440">
    <property type="entry name" value="TetR_N"/>
    <property type="match status" value="1"/>
</dbReference>
<dbReference type="RefSeq" id="WP_275107946.1">
    <property type="nucleotide sequence ID" value="NZ_JAKJSC010000001.1"/>
</dbReference>